<dbReference type="PROSITE" id="PS51257">
    <property type="entry name" value="PROKAR_LIPOPROTEIN"/>
    <property type="match status" value="1"/>
</dbReference>
<accession>A0ABD5YVU8</accession>
<feature type="domain" description="Solute-binding protein family 5" evidence="4">
    <location>
        <begin position="99"/>
        <end position="477"/>
    </location>
</feature>
<comment type="caution">
    <text evidence="5">The sequence shown here is derived from an EMBL/GenBank/DDBJ whole genome shotgun (WGS) entry which is preliminary data.</text>
</comment>
<evidence type="ECO:0000256" key="2">
    <source>
        <dbReference type="ARBA" id="ARBA00022448"/>
    </source>
</evidence>
<evidence type="ECO:0000313" key="5">
    <source>
        <dbReference type="EMBL" id="MFC7192507.1"/>
    </source>
</evidence>
<dbReference type="PANTHER" id="PTHR30290">
    <property type="entry name" value="PERIPLASMIC BINDING COMPONENT OF ABC TRANSPORTER"/>
    <property type="match status" value="1"/>
</dbReference>
<evidence type="ECO:0000256" key="1">
    <source>
        <dbReference type="ARBA" id="ARBA00005695"/>
    </source>
</evidence>
<keyword evidence="6" id="KW-1185">Reference proteome</keyword>
<keyword evidence="2" id="KW-0813">Transport</keyword>
<dbReference type="Gene3D" id="3.90.76.10">
    <property type="entry name" value="Dipeptide-binding Protein, Domain 1"/>
    <property type="match status" value="1"/>
</dbReference>
<dbReference type="GeneID" id="76202191"/>
<name>A0ABD5YVU8_9EURY</name>
<dbReference type="SUPFAM" id="SSF53850">
    <property type="entry name" value="Periplasmic binding protein-like II"/>
    <property type="match status" value="1"/>
</dbReference>
<comment type="similarity">
    <text evidence="1">Belongs to the bacterial solute-binding protein 5 family.</text>
</comment>
<evidence type="ECO:0000313" key="6">
    <source>
        <dbReference type="Proteomes" id="UP001596417"/>
    </source>
</evidence>
<dbReference type="Proteomes" id="UP001596417">
    <property type="component" value="Unassembled WGS sequence"/>
</dbReference>
<gene>
    <name evidence="5" type="ORF">ACFQL7_23640</name>
</gene>
<dbReference type="PANTHER" id="PTHR30290:SF9">
    <property type="entry name" value="OLIGOPEPTIDE-BINDING PROTEIN APPA"/>
    <property type="match status" value="1"/>
</dbReference>
<dbReference type="RefSeq" id="WP_248910637.1">
    <property type="nucleotide sequence ID" value="NZ_CP109981.1"/>
</dbReference>
<keyword evidence="3" id="KW-0732">Signal</keyword>
<dbReference type="InterPro" id="IPR039424">
    <property type="entry name" value="SBP_5"/>
</dbReference>
<evidence type="ECO:0000256" key="3">
    <source>
        <dbReference type="ARBA" id="ARBA00022729"/>
    </source>
</evidence>
<evidence type="ECO:0000259" key="4">
    <source>
        <dbReference type="Pfam" id="PF00496"/>
    </source>
</evidence>
<dbReference type="EMBL" id="JBHTAX010000005">
    <property type="protein sequence ID" value="MFC7192507.1"/>
    <property type="molecule type" value="Genomic_DNA"/>
</dbReference>
<dbReference type="Pfam" id="PF00496">
    <property type="entry name" value="SBP_bac_5"/>
    <property type="match status" value="1"/>
</dbReference>
<protein>
    <submittedName>
        <fullName evidence="5">ABC transporter substrate-binding protein</fullName>
    </submittedName>
</protein>
<sequence length="595" mass="66867">MSKADKIINRRRFIQTVGITGSIMLAGCQGNGGSNNAEGGGGKNENGIFNRTFHVPSETDWSNVNWNLFNPQTDTTPDQTSWWVYDTPARFKQGQNEWSPMIAEDFGIDGNTITLKLRDDYVWHNGDDLTAQDLVTQYRIDKYLEAPMWNFTEEVNASDDYTVEISVSNVNPDVAWPSFMDRMIYAKKSIYGKFLKELEQTDGSDEAINSLQEFQLDEPVGNGPFKMSETTNDAIIFERFEDYAAADNINWAKLKATFFPKETGMHQAAIGDQVDAVDHRQFPNNIVNQLPDHWDVIRVPAFEGSMMAFSPKGEFVGMDVDYGQTLRKAISYMFDAKQYKSLRAASTTVSPQCGLCNTAIEDYINDVAGDFEAYGPGPKIDKATQLLKGAGFQKNDGQWYTPDNKLVNIPFKMTGSWTSSHSVFGNVPEQLNNFGIQSESVIVEDSEFFGPVLTDNDFEMALAGNWGQVGFAHPYFNLQPCIGTVGEPAFWRPDIDKYEVPMPIGNANGNLQTINVTEKLRTLSKTSKKSKAKKIIKELAWTVNQVRPYMNSTEKRNQHFITRDMWSYPESGNGNLKTNIPFIHLAKTGEMKATN</sequence>
<organism evidence="5 6">
    <name type="scientific">Halocatena marina</name>
    <dbReference type="NCBI Taxonomy" id="2934937"/>
    <lineage>
        <taxon>Archaea</taxon>
        <taxon>Methanobacteriati</taxon>
        <taxon>Methanobacteriota</taxon>
        <taxon>Stenosarchaea group</taxon>
        <taxon>Halobacteria</taxon>
        <taxon>Halobacteriales</taxon>
        <taxon>Natronomonadaceae</taxon>
        <taxon>Halocatena</taxon>
    </lineage>
</organism>
<reference evidence="5 6" key="1">
    <citation type="journal article" date="2019" name="Int. J. Syst. Evol. Microbiol.">
        <title>The Global Catalogue of Microorganisms (GCM) 10K type strain sequencing project: providing services to taxonomists for standard genome sequencing and annotation.</title>
        <authorList>
            <consortium name="The Broad Institute Genomics Platform"/>
            <consortium name="The Broad Institute Genome Sequencing Center for Infectious Disease"/>
            <person name="Wu L."/>
            <person name="Ma J."/>
        </authorList>
    </citation>
    <scope>NUCLEOTIDE SEQUENCE [LARGE SCALE GENOMIC DNA]</scope>
    <source>
        <strain evidence="5 6">RDMS1</strain>
    </source>
</reference>
<dbReference type="Gene3D" id="3.40.190.10">
    <property type="entry name" value="Periplasmic binding protein-like II"/>
    <property type="match status" value="1"/>
</dbReference>
<proteinExistence type="inferred from homology"/>
<dbReference type="InterPro" id="IPR000914">
    <property type="entry name" value="SBP_5_dom"/>
</dbReference>
<dbReference type="Gene3D" id="3.10.105.10">
    <property type="entry name" value="Dipeptide-binding Protein, Domain 3"/>
    <property type="match status" value="1"/>
</dbReference>
<dbReference type="AlphaFoldDB" id="A0ABD5YVU8"/>